<dbReference type="SUPFAM" id="SSF81321">
    <property type="entry name" value="Family A G protein-coupled receptor-like"/>
    <property type="match status" value="3"/>
</dbReference>
<sequence>MRKPINYLIVNMAMSDLLFPIFLIPKTVIEIHDDDWPIGGHLGEVLCKLAPFSADLSSAVSIQSLVLIAVDRFVAVVFPLRSPLFSSKLYRFFILATWIIAMATFIPYLVAFKLVEYDHEYKCVRQWMRVFDDSSSVTKYFMALFIAFFYIPFVLMFILYLAIFLKLKSQRGQGERSMNAQIQRLRRERNALKLSIAIVLGFAVCWIPFSIFALVRMFADENNATMSCGFKQLLEQVALLLSRTNSAMNPCICFIFSGNYRQATRIGGTFAYCLLFVVSLAANTFIGIIVYRTKTLRTPINILIVNMALSDLLYPIFLFPKIFVELNTAGHWLVGGPLGHAACKLSSFAADVSTLVSIQSLLLIAVDRFVAVVFPLRSPLISSKQCRYFILVIWIVAMAVHCPYLIAFKVLEYSEGLFCRWQRNDIFGEFLSQQTYILGLIVVTSYVPLVLISILYFVISLKIKSQKIPGKQSANARERRLKKERNVLNMSVAIVLVFAVCWLPLSIYALLFHYSSNMAMRSSCGMEYFKIIAFLMARSYCAVNPCICFIFSGNYRQGLKNLFGSLRIGHTIAYCVIFIISVVGNSFIGIIVYKTKTMRKPINYLIVNMAMSDLLFPIFLIPKTVIEIHDDDWPIGGHLGEVLCKLAPFSADLSSAVSIQSLVLIAVDRFVAVVFPLRSPLFSSKLYRFFILATWIIAMATFIPYLLAFKLVEYDHEYKCVRQWMRVFDDSSSVTKYFMALFITFFIFPSF</sequence>
<feature type="transmembrane region" description="Helical" evidence="9">
    <location>
        <begin position="388"/>
        <end position="407"/>
    </location>
</feature>
<protein>
    <recommendedName>
        <fullName evidence="10">G-protein coupled receptors family 1 profile domain-containing protein</fullName>
    </recommendedName>
</protein>
<feature type="transmembrane region" description="Helical" evidence="9">
    <location>
        <begin position="303"/>
        <end position="323"/>
    </location>
</feature>
<feature type="transmembrane region" description="Helical" evidence="9">
    <location>
        <begin position="689"/>
        <end position="708"/>
    </location>
</feature>
<feature type="domain" description="G-protein coupled receptors family 1 profile" evidence="10">
    <location>
        <begin position="584"/>
        <end position="751"/>
    </location>
</feature>
<dbReference type="InterPro" id="IPR017452">
    <property type="entry name" value="GPCR_Rhodpsn_7TM"/>
</dbReference>
<name>A0AAU9WUM2_9CNID</name>
<dbReference type="PROSITE" id="PS00237">
    <property type="entry name" value="G_PROTEIN_RECEP_F1_1"/>
    <property type="match status" value="3"/>
</dbReference>
<feature type="transmembrane region" description="Helical" evidence="9">
    <location>
        <begin position="60"/>
        <end position="80"/>
    </location>
</feature>
<proteinExistence type="inferred from homology"/>
<dbReference type="AlphaFoldDB" id="A0AAU9WUM2"/>
<evidence type="ECO:0000256" key="6">
    <source>
        <dbReference type="ARBA" id="ARBA00023170"/>
    </source>
</evidence>
<keyword evidence="5 9" id="KW-0472">Membrane</keyword>
<dbReference type="PRINTS" id="PR00237">
    <property type="entry name" value="GPCRRHODOPSN"/>
</dbReference>
<feature type="transmembrane region" description="Helical" evidence="9">
    <location>
        <begin position="572"/>
        <end position="593"/>
    </location>
</feature>
<feature type="transmembrane region" description="Helical" evidence="9">
    <location>
        <begin position="194"/>
        <end position="215"/>
    </location>
</feature>
<dbReference type="InterPro" id="IPR000276">
    <property type="entry name" value="GPCR_Rhodpsn"/>
</dbReference>
<dbReference type="PROSITE" id="PS50262">
    <property type="entry name" value="G_PROTEIN_RECEP_F1_2"/>
    <property type="match status" value="3"/>
</dbReference>
<feature type="transmembrane region" description="Helical" evidence="9">
    <location>
        <begin position="92"/>
        <end position="111"/>
    </location>
</feature>
<accession>A0AAU9WUM2</accession>
<feature type="transmembrane region" description="Helical" evidence="9">
    <location>
        <begin position="734"/>
        <end position="750"/>
    </location>
</feature>
<keyword evidence="3 9" id="KW-1133">Transmembrane helix</keyword>
<dbReference type="FunFam" id="1.20.1070.10:FF:000291">
    <property type="entry name" value="Predicted protein"/>
    <property type="match status" value="1"/>
</dbReference>
<feature type="domain" description="G-protein coupled receptors family 1 profile" evidence="10">
    <location>
        <begin position="282"/>
        <end position="548"/>
    </location>
</feature>
<evidence type="ECO:0000256" key="1">
    <source>
        <dbReference type="ARBA" id="ARBA00004141"/>
    </source>
</evidence>
<evidence type="ECO:0000256" key="9">
    <source>
        <dbReference type="SAM" id="Phobius"/>
    </source>
</evidence>
<dbReference type="PANTHER" id="PTHR45695">
    <property type="entry name" value="LEUCOKININ RECEPTOR-RELATED"/>
    <property type="match status" value="1"/>
</dbReference>
<feature type="domain" description="G-protein coupled receptors family 1 profile" evidence="10">
    <location>
        <begin position="1"/>
        <end position="253"/>
    </location>
</feature>
<keyword evidence="12" id="KW-1185">Reference proteome</keyword>
<feature type="transmembrane region" description="Helical" evidence="9">
    <location>
        <begin position="140"/>
        <end position="163"/>
    </location>
</feature>
<feature type="transmembrane region" description="Helical" evidence="9">
    <location>
        <begin position="487"/>
        <end position="511"/>
    </location>
</feature>
<comment type="similarity">
    <text evidence="8">Belongs to the G-protein coupled receptor 1 family.</text>
</comment>
<gene>
    <name evidence="11" type="ORF">PMEA_00012751</name>
</gene>
<reference evidence="11 12" key="1">
    <citation type="submission" date="2022-05" db="EMBL/GenBank/DDBJ databases">
        <authorList>
            <consortium name="Genoscope - CEA"/>
            <person name="William W."/>
        </authorList>
    </citation>
    <scope>NUCLEOTIDE SEQUENCE [LARGE SCALE GENOMIC DNA]</scope>
</reference>
<evidence type="ECO:0000259" key="10">
    <source>
        <dbReference type="PROSITE" id="PS50262"/>
    </source>
</evidence>
<evidence type="ECO:0000256" key="8">
    <source>
        <dbReference type="RuleBase" id="RU000688"/>
    </source>
</evidence>
<feature type="transmembrane region" description="Helical" evidence="9">
    <location>
        <begin position="269"/>
        <end position="291"/>
    </location>
</feature>
<dbReference type="GO" id="GO:0004930">
    <property type="term" value="F:G protein-coupled receptor activity"/>
    <property type="evidence" value="ECO:0007669"/>
    <property type="project" value="UniProtKB-KW"/>
</dbReference>
<dbReference type="GO" id="GO:0005886">
    <property type="term" value="C:plasma membrane"/>
    <property type="evidence" value="ECO:0007669"/>
    <property type="project" value="TreeGrafter"/>
</dbReference>
<evidence type="ECO:0000256" key="5">
    <source>
        <dbReference type="ARBA" id="ARBA00023136"/>
    </source>
</evidence>
<dbReference type="Pfam" id="PF00001">
    <property type="entry name" value="7tm_1"/>
    <property type="match status" value="3"/>
</dbReference>
<evidence type="ECO:0000313" key="12">
    <source>
        <dbReference type="Proteomes" id="UP001159428"/>
    </source>
</evidence>
<feature type="transmembrane region" description="Helical" evidence="9">
    <location>
        <begin position="436"/>
        <end position="459"/>
    </location>
</feature>
<feature type="transmembrane region" description="Helical" evidence="9">
    <location>
        <begin position="7"/>
        <end position="24"/>
    </location>
</feature>
<feature type="transmembrane region" description="Helical" evidence="9">
    <location>
        <begin position="355"/>
        <end position="376"/>
    </location>
</feature>
<keyword evidence="2 8" id="KW-0812">Transmembrane</keyword>
<dbReference type="SMART" id="SM01381">
    <property type="entry name" value="7TM_GPCR_Srsx"/>
    <property type="match status" value="1"/>
</dbReference>
<organism evidence="11 12">
    <name type="scientific">Pocillopora meandrina</name>
    <dbReference type="NCBI Taxonomy" id="46732"/>
    <lineage>
        <taxon>Eukaryota</taxon>
        <taxon>Metazoa</taxon>
        <taxon>Cnidaria</taxon>
        <taxon>Anthozoa</taxon>
        <taxon>Hexacorallia</taxon>
        <taxon>Scleractinia</taxon>
        <taxon>Astrocoeniina</taxon>
        <taxon>Pocilloporidae</taxon>
        <taxon>Pocillopora</taxon>
    </lineage>
</organism>
<evidence type="ECO:0000256" key="7">
    <source>
        <dbReference type="ARBA" id="ARBA00023224"/>
    </source>
</evidence>
<comment type="subcellular location">
    <subcellularLocation>
        <location evidence="1">Membrane</location>
        <topology evidence="1">Multi-pass membrane protein</topology>
    </subcellularLocation>
</comment>
<dbReference type="CDD" id="cd00637">
    <property type="entry name" value="7tm_classA_rhodopsin-like"/>
    <property type="match status" value="3"/>
</dbReference>
<dbReference type="EMBL" id="CALNXJ010000022">
    <property type="protein sequence ID" value="CAH3126830.1"/>
    <property type="molecule type" value="Genomic_DNA"/>
</dbReference>
<dbReference type="Gene3D" id="1.20.1070.10">
    <property type="entry name" value="Rhodopsin 7-helix transmembrane proteins"/>
    <property type="match status" value="3"/>
</dbReference>
<keyword evidence="4 8" id="KW-0297">G-protein coupled receptor</keyword>
<evidence type="ECO:0000313" key="11">
    <source>
        <dbReference type="EMBL" id="CAH3126830.1"/>
    </source>
</evidence>
<evidence type="ECO:0000256" key="4">
    <source>
        <dbReference type="ARBA" id="ARBA00023040"/>
    </source>
</evidence>
<keyword evidence="7 8" id="KW-0807">Transducer</keyword>
<keyword evidence="6 8" id="KW-0675">Receptor</keyword>
<evidence type="ECO:0000256" key="3">
    <source>
        <dbReference type="ARBA" id="ARBA00022989"/>
    </source>
</evidence>
<dbReference type="Proteomes" id="UP001159428">
    <property type="component" value="Unassembled WGS sequence"/>
</dbReference>
<dbReference type="PANTHER" id="PTHR45695:SF9">
    <property type="entry name" value="LEUCOKININ RECEPTOR"/>
    <property type="match status" value="1"/>
</dbReference>
<evidence type="ECO:0000256" key="2">
    <source>
        <dbReference type="ARBA" id="ARBA00022692"/>
    </source>
</evidence>
<comment type="caution">
    <text evidence="11">The sequence shown here is derived from an EMBL/GenBank/DDBJ whole genome shotgun (WGS) entry which is preliminary data.</text>
</comment>